<dbReference type="InterPro" id="IPR052894">
    <property type="entry name" value="AsmA-related"/>
</dbReference>
<accession>A0A370Q3V3</accession>
<reference evidence="3 4" key="1">
    <citation type="submission" date="2018-07" db="EMBL/GenBank/DDBJ databases">
        <title>Genomic Encyclopedia of Type Strains, Phase IV (KMG-IV): sequencing the most valuable type-strain genomes for metagenomic binning, comparative biology and taxonomic classification.</title>
        <authorList>
            <person name="Goeker M."/>
        </authorList>
    </citation>
    <scope>NUCLEOTIDE SEQUENCE [LARGE SCALE GENOMIC DNA]</scope>
    <source>
        <strain evidence="3 4">DSM 101478</strain>
    </source>
</reference>
<comment type="caution">
    <text evidence="3">The sequence shown here is derived from an EMBL/GenBank/DDBJ whole genome shotgun (WGS) entry which is preliminary data.</text>
</comment>
<dbReference type="AlphaFoldDB" id="A0A370Q3V3"/>
<keyword evidence="2" id="KW-1133">Transmembrane helix</keyword>
<dbReference type="Proteomes" id="UP000255317">
    <property type="component" value="Unassembled WGS sequence"/>
</dbReference>
<dbReference type="GO" id="GO:0005886">
    <property type="term" value="C:plasma membrane"/>
    <property type="evidence" value="ECO:0007669"/>
    <property type="project" value="TreeGrafter"/>
</dbReference>
<proteinExistence type="predicted"/>
<feature type="compositionally biased region" description="Low complexity" evidence="1">
    <location>
        <begin position="842"/>
        <end position="856"/>
    </location>
</feature>
<evidence type="ECO:0000256" key="1">
    <source>
        <dbReference type="SAM" id="MobiDB-lite"/>
    </source>
</evidence>
<dbReference type="GO" id="GO:0090313">
    <property type="term" value="P:regulation of protein targeting to membrane"/>
    <property type="evidence" value="ECO:0007669"/>
    <property type="project" value="TreeGrafter"/>
</dbReference>
<keyword evidence="2" id="KW-0812">Transmembrane</keyword>
<evidence type="ECO:0000256" key="2">
    <source>
        <dbReference type="SAM" id="Phobius"/>
    </source>
</evidence>
<evidence type="ECO:0000313" key="3">
    <source>
        <dbReference type="EMBL" id="RDK82989.1"/>
    </source>
</evidence>
<feature type="region of interest" description="Disordered" evidence="1">
    <location>
        <begin position="830"/>
        <end position="856"/>
    </location>
</feature>
<dbReference type="EMBL" id="QRAO01000009">
    <property type="protein sequence ID" value="RDK82989.1"/>
    <property type="molecule type" value="Genomic_DNA"/>
</dbReference>
<keyword evidence="4" id="KW-1185">Reference proteome</keyword>
<dbReference type="PANTHER" id="PTHR30441">
    <property type="entry name" value="DUF748 DOMAIN-CONTAINING PROTEIN"/>
    <property type="match status" value="1"/>
</dbReference>
<dbReference type="OrthoDB" id="596403at2"/>
<feature type="transmembrane region" description="Helical" evidence="2">
    <location>
        <begin position="7"/>
        <end position="26"/>
    </location>
</feature>
<sequence length="876" mass="95368">MKKLLKIVGIVLGVVVLLLVLAPFLFKGTIEDLLKENINKNLNATVAWEELDLSLFRSFPNAAVVVKDFSVINNAPFAGDTLASGEALKIDMGITQLFKSSNESIKVDALQLDNAYINIQVDSLGNANYDVAVKNDAPIADENATAEEKGFVFDLQHYEINNTRLKYIDETTETYLTLTELNHEGDGDFSLDVSNLATTTNALISFKLGDIEYLNQNEVSLDANFQLDLKNQKYTFLENEAKINQLPLTFDGFVKVNENNNEIDLTFKTPSSDFKNFLAVIPKVYVKELDGVDTTGDFTVNGKLKGIVDEERIPTMDIKVRSNNASFKYPDLPKTVRNITINADLMNETGFVKDTYLTIGNLTFRIDDELFTANGSIRNLTENALVNLALKGTLDLANIDQVLPIEMEQPLRGVFTADVTTNFDMASVENEQYQNIKTNGTASLRDFTYTDAAFKSPINIGNAAITMSPGNIQLNEMTATTGGTDVQANGNIQNLIPWVMAKQDLKGTFNVTSNTFNLNDFMAEGSTTNETNPETANSRVATAPKESIKIPDFLDATLNFSANKVIYDDLTLDNAKGSVSIKNETATLSNVTSSLLGGNIALGGNVSTKNTVPTFAMELDLDQIDIASSFQQLDLLSFLAPIAKSLQGDLNTTINLNGELNNDLTPKLTTLAGDALAQIITAEVDKQKSPLLSKLGERVEFLDLDRLSLRDVSTVLQFNNGNIEVQPFDFDVKGIGVTVAGSHGLDKTINYNVNLDVPATYLGGEVSNLLAKLDPSEAENTKVNLPIGLNGTINNPKISVDTKAAVTTLTQKLIEKQKQDLKDKGTGILEDLIGGGNKPKDSTNTNTTGNQQSNTTEVVKDIIGGLFGNKKKDSIN</sequence>
<keyword evidence="2" id="KW-0472">Membrane</keyword>
<gene>
    <name evidence="3" type="ORF">C8D94_1099</name>
</gene>
<name>A0A370Q3V3_9FLAO</name>
<evidence type="ECO:0000313" key="4">
    <source>
        <dbReference type="Proteomes" id="UP000255317"/>
    </source>
</evidence>
<dbReference type="RefSeq" id="WP_115124743.1">
    <property type="nucleotide sequence ID" value="NZ_QRAO01000009.1"/>
</dbReference>
<organism evidence="3 4">
    <name type="scientific">Marinirhabdus gelatinilytica</name>
    <dbReference type="NCBI Taxonomy" id="1703343"/>
    <lineage>
        <taxon>Bacteria</taxon>
        <taxon>Pseudomonadati</taxon>
        <taxon>Bacteroidota</taxon>
        <taxon>Flavobacteriia</taxon>
        <taxon>Flavobacteriales</taxon>
        <taxon>Flavobacteriaceae</taxon>
    </lineage>
</organism>
<protein>
    <submittedName>
        <fullName evidence="3">AsmA-like protein</fullName>
    </submittedName>
</protein>
<dbReference type="PANTHER" id="PTHR30441:SF8">
    <property type="entry name" value="DUF748 DOMAIN-CONTAINING PROTEIN"/>
    <property type="match status" value="1"/>
</dbReference>